<gene>
    <name evidence="1" type="ORF">AOQ84DRAFT_74835</name>
</gene>
<protein>
    <submittedName>
        <fullName evidence="1">Uncharacterized protein</fullName>
    </submittedName>
</protein>
<reference evidence="1 2" key="1">
    <citation type="journal article" date="2016" name="Nat. Commun.">
        <title>Ectomycorrhizal ecology is imprinted in the genome of the dominant symbiotic fungus Cenococcum geophilum.</title>
        <authorList>
            <consortium name="DOE Joint Genome Institute"/>
            <person name="Peter M."/>
            <person name="Kohler A."/>
            <person name="Ohm R.A."/>
            <person name="Kuo A."/>
            <person name="Krutzmann J."/>
            <person name="Morin E."/>
            <person name="Arend M."/>
            <person name="Barry K.W."/>
            <person name="Binder M."/>
            <person name="Choi C."/>
            <person name="Clum A."/>
            <person name="Copeland A."/>
            <person name="Grisel N."/>
            <person name="Haridas S."/>
            <person name="Kipfer T."/>
            <person name="LaButti K."/>
            <person name="Lindquist E."/>
            <person name="Lipzen A."/>
            <person name="Maire R."/>
            <person name="Meier B."/>
            <person name="Mihaltcheva S."/>
            <person name="Molinier V."/>
            <person name="Murat C."/>
            <person name="Poggeler S."/>
            <person name="Quandt C.A."/>
            <person name="Sperisen C."/>
            <person name="Tritt A."/>
            <person name="Tisserant E."/>
            <person name="Crous P.W."/>
            <person name="Henrissat B."/>
            <person name="Nehls U."/>
            <person name="Egli S."/>
            <person name="Spatafora J.W."/>
            <person name="Grigoriev I.V."/>
            <person name="Martin F.M."/>
        </authorList>
    </citation>
    <scope>NUCLEOTIDE SEQUENCE [LARGE SCALE GENOMIC DNA]</scope>
    <source>
        <strain evidence="1 2">CBS 207.34</strain>
    </source>
</reference>
<evidence type="ECO:0000313" key="2">
    <source>
        <dbReference type="Proteomes" id="UP000250140"/>
    </source>
</evidence>
<organism evidence="1 2">
    <name type="scientific">Glonium stellatum</name>
    <dbReference type="NCBI Taxonomy" id="574774"/>
    <lineage>
        <taxon>Eukaryota</taxon>
        <taxon>Fungi</taxon>
        <taxon>Dikarya</taxon>
        <taxon>Ascomycota</taxon>
        <taxon>Pezizomycotina</taxon>
        <taxon>Dothideomycetes</taxon>
        <taxon>Pleosporomycetidae</taxon>
        <taxon>Gloniales</taxon>
        <taxon>Gloniaceae</taxon>
        <taxon>Glonium</taxon>
    </lineage>
</organism>
<keyword evidence="2" id="KW-1185">Reference proteome</keyword>
<dbReference type="AlphaFoldDB" id="A0A8E2EXG2"/>
<name>A0A8E2EXG2_9PEZI</name>
<sequence>MTPILPILPNATLPPHPFPPQSAATWMQIAASWSGVEQPGHASRNSNSLTPTIGLPSLACHAEPPIVHRDQRSAASPTCPTVTVAHFAFEALTPVNRKKSCSGPRGGLGTSRLDSSNRWIRAALLGSSIGHEGISFTVQSREARRQNAIICIRQLRSIMGIAIIKGPSSIPPLSSV</sequence>
<proteinExistence type="predicted"/>
<evidence type="ECO:0000313" key="1">
    <source>
        <dbReference type="EMBL" id="OCL06561.1"/>
    </source>
</evidence>
<dbReference type="EMBL" id="KV750035">
    <property type="protein sequence ID" value="OCL06561.1"/>
    <property type="molecule type" value="Genomic_DNA"/>
</dbReference>
<dbReference type="Proteomes" id="UP000250140">
    <property type="component" value="Unassembled WGS sequence"/>
</dbReference>
<accession>A0A8E2EXG2</accession>